<sequence length="162" mass="17880">MPDAGDIETVQAFGDYAYFGAQGSATAPGHINVPGQPEFMRPATREHFDKVVTVQRDLRTRAYLLALAPEKRDAAIKLLEQFRYVVSPHEAETADGLQAHINTLSRSSRVDGEATMPIYDDYGYPDRRVVAWHLTRLLEALKAYAASVALDEKGAPVEPPVL</sequence>
<protein>
    <submittedName>
        <fullName evidence="1">Uncharacterized protein</fullName>
    </submittedName>
</protein>
<evidence type="ECO:0000313" key="1">
    <source>
        <dbReference type="EMBL" id="RKO95112.1"/>
    </source>
</evidence>
<dbReference type="AlphaFoldDB" id="A0A4P9WR84"/>
<feature type="non-terminal residue" evidence="1">
    <location>
        <position position="162"/>
    </location>
</feature>
<name>A0A4P9WR84_9FUNG</name>
<organism evidence="1 2">
    <name type="scientific">Caulochytrium protostelioides</name>
    <dbReference type="NCBI Taxonomy" id="1555241"/>
    <lineage>
        <taxon>Eukaryota</taxon>
        <taxon>Fungi</taxon>
        <taxon>Fungi incertae sedis</taxon>
        <taxon>Chytridiomycota</taxon>
        <taxon>Chytridiomycota incertae sedis</taxon>
        <taxon>Chytridiomycetes</taxon>
        <taxon>Caulochytriales</taxon>
        <taxon>Caulochytriaceae</taxon>
        <taxon>Caulochytrium</taxon>
    </lineage>
</organism>
<gene>
    <name evidence="1" type="ORF">CAUPRSCDRAFT_13138</name>
</gene>
<evidence type="ECO:0000313" key="2">
    <source>
        <dbReference type="Proteomes" id="UP000268535"/>
    </source>
</evidence>
<dbReference type="EMBL" id="ML012999">
    <property type="protein sequence ID" value="RKO95112.1"/>
    <property type="molecule type" value="Genomic_DNA"/>
</dbReference>
<accession>A0A4P9WR84</accession>
<proteinExistence type="predicted"/>
<dbReference type="Proteomes" id="UP000268535">
    <property type="component" value="Unassembled WGS sequence"/>
</dbReference>
<reference evidence="2" key="1">
    <citation type="journal article" date="2018" name="Nat. Microbiol.">
        <title>Leveraging single-cell genomics to expand the fungal tree of life.</title>
        <authorList>
            <person name="Ahrendt S.R."/>
            <person name="Quandt C.A."/>
            <person name="Ciobanu D."/>
            <person name="Clum A."/>
            <person name="Salamov A."/>
            <person name="Andreopoulos B."/>
            <person name="Cheng J.F."/>
            <person name="Woyke T."/>
            <person name="Pelin A."/>
            <person name="Henrissat B."/>
            <person name="Reynolds N.K."/>
            <person name="Benny G.L."/>
            <person name="Smith M.E."/>
            <person name="James T.Y."/>
            <person name="Grigoriev I.V."/>
        </authorList>
    </citation>
    <scope>NUCLEOTIDE SEQUENCE [LARGE SCALE GENOMIC DNA]</scope>
    <source>
        <strain evidence="2">ATCC 52028</strain>
    </source>
</reference>